<evidence type="ECO:0000313" key="2">
    <source>
        <dbReference type="EMBL" id="EFX86629.1"/>
    </source>
</evidence>
<organism evidence="2 3">
    <name type="scientific">Daphnia pulex</name>
    <name type="common">Water flea</name>
    <dbReference type="NCBI Taxonomy" id="6669"/>
    <lineage>
        <taxon>Eukaryota</taxon>
        <taxon>Metazoa</taxon>
        <taxon>Ecdysozoa</taxon>
        <taxon>Arthropoda</taxon>
        <taxon>Crustacea</taxon>
        <taxon>Branchiopoda</taxon>
        <taxon>Diplostraca</taxon>
        <taxon>Cladocera</taxon>
        <taxon>Anomopoda</taxon>
        <taxon>Daphniidae</taxon>
        <taxon>Daphnia</taxon>
    </lineage>
</organism>
<reference evidence="2 3" key="1">
    <citation type="journal article" date="2011" name="Science">
        <title>The ecoresponsive genome of Daphnia pulex.</title>
        <authorList>
            <person name="Colbourne J.K."/>
            <person name="Pfrender M.E."/>
            <person name="Gilbert D."/>
            <person name="Thomas W.K."/>
            <person name="Tucker A."/>
            <person name="Oakley T.H."/>
            <person name="Tokishita S."/>
            <person name="Aerts A."/>
            <person name="Arnold G.J."/>
            <person name="Basu M.K."/>
            <person name="Bauer D.J."/>
            <person name="Caceres C.E."/>
            <person name="Carmel L."/>
            <person name="Casola C."/>
            <person name="Choi J.H."/>
            <person name="Detter J.C."/>
            <person name="Dong Q."/>
            <person name="Dusheyko S."/>
            <person name="Eads B.D."/>
            <person name="Frohlich T."/>
            <person name="Geiler-Samerotte K.A."/>
            <person name="Gerlach D."/>
            <person name="Hatcher P."/>
            <person name="Jogdeo S."/>
            <person name="Krijgsveld J."/>
            <person name="Kriventseva E.V."/>
            <person name="Kultz D."/>
            <person name="Laforsch C."/>
            <person name="Lindquist E."/>
            <person name="Lopez J."/>
            <person name="Manak J.R."/>
            <person name="Muller J."/>
            <person name="Pangilinan J."/>
            <person name="Patwardhan R.P."/>
            <person name="Pitluck S."/>
            <person name="Pritham E.J."/>
            <person name="Rechtsteiner A."/>
            <person name="Rho M."/>
            <person name="Rogozin I.B."/>
            <person name="Sakarya O."/>
            <person name="Salamov A."/>
            <person name="Schaack S."/>
            <person name="Shapiro H."/>
            <person name="Shiga Y."/>
            <person name="Skalitzky C."/>
            <person name="Smith Z."/>
            <person name="Souvorov A."/>
            <person name="Sung W."/>
            <person name="Tang Z."/>
            <person name="Tsuchiya D."/>
            <person name="Tu H."/>
            <person name="Vos H."/>
            <person name="Wang M."/>
            <person name="Wolf Y.I."/>
            <person name="Yamagata H."/>
            <person name="Yamada T."/>
            <person name="Ye Y."/>
            <person name="Shaw J.R."/>
            <person name="Andrews J."/>
            <person name="Crease T.J."/>
            <person name="Tang H."/>
            <person name="Lucas S.M."/>
            <person name="Robertson H.M."/>
            <person name="Bork P."/>
            <person name="Koonin E.V."/>
            <person name="Zdobnov E.M."/>
            <person name="Grigoriev I.V."/>
            <person name="Lynch M."/>
            <person name="Boore J.L."/>
        </authorList>
    </citation>
    <scope>NUCLEOTIDE SEQUENCE [LARGE SCALE GENOMIC DNA]</scope>
</reference>
<proteinExistence type="predicted"/>
<evidence type="ECO:0000256" key="1">
    <source>
        <dbReference type="SAM" id="MobiDB-lite"/>
    </source>
</evidence>
<dbReference type="AlphaFoldDB" id="E9G191"/>
<accession>E9G191</accession>
<feature type="compositionally biased region" description="Basic residues" evidence="1">
    <location>
        <begin position="1"/>
        <end position="10"/>
    </location>
</feature>
<protein>
    <submittedName>
        <fullName evidence="2">Uncharacterized protein</fullName>
    </submittedName>
</protein>
<dbReference type="KEGG" id="dpx:DAPPUDRAFT_236545"/>
<dbReference type="Proteomes" id="UP000000305">
    <property type="component" value="Unassembled WGS sequence"/>
</dbReference>
<name>E9G191_DAPPU</name>
<dbReference type="HOGENOM" id="CLU_2560622_0_0_1"/>
<feature type="region of interest" description="Disordered" evidence="1">
    <location>
        <begin position="1"/>
        <end position="24"/>
    </location>
</feature>
<keyword evidence="3" id="KW-1185">Reference proteome</keyword>
<dbReference type="EMBL" id="GL732529">
    <property type="protein sequence ID" value="EFX86629.1"/>
    <property type="molecule type" value="Genomic_DNA"/>
</dbReference>
<gene>
    <name evidence="2" type="ORF">DAPPUDRAFT_236545</name>
</gene>
<evidence type="ECO:0000313" key="3">
    <source>
        <dbReference type="Proteomes" id="UP000000305"/>
    </source>
</evidence>
<dbReference type="InParanoid" id="E9G191"/>
<sequence>MNQKNKRMKQNRQPSGVAAGRQLGKLKTFRTEEYEEQINGSQVHTPWSRPLLQTRFEQLKRKRSGRLTVLMLEVLLDDILTY</sequence>